<keyword evidence="8" id="KW-0067">ATP-binding</keyword>
<dbReference type="Pfam" id="PF07714">
    <property type="entry name" value="PK_Tyr_Ser-Thr"/>
    <property type="match status" value="1"/>
</dbReference>
<dbReference type="EMBL" id="SMOL01000487">
    <property type="protein sequence ID" value="KAB2610847.1"/>
    <property type="molecule type" value="Genomic_DNA"/>
</dbReference>
<name>A0A5N5G6P3_9ROSA</name>
<keyword evidence="6" id="KW-0547">Nucleotide-binding</keyword>
<organism evidence="18 19">
    <name type="scientific">Pyrus ussuriensis x Pyrus communis</name>
    <dbReference type="NCBI Taxonomy" id="2448454"/>
    <lineage>
        <taxon>Eukaryota</taxon>
        <taxon>Viridiplantae</taxon>
        <taxon>Streptophyta</taxon>
        <taxon>Embryophyta</taxon>
        <taxon>Tracheophyta</taxon>
        <taxon>Spermatophyta</taxon>
        <taxon>Magnoliopsida</taxon>
        <taxon>eudicotyledons</taxon>
        <taxon>Gunneridae</taxon>
        <taxon>Pentapetalae</taxon>
        <taxon>rosids</taxon>
        <taxon>fabids</taxon>
        <taxon>Rosales</taxon>
        <taxon>Rosaceae</taxon>
        <taxon>Amygdaloideae</taxon>
        <taxon>Maleae</taxon>
        <taxon>Pyrus</taxon>
    </lineage>
</organism>
<dbReference type="Pfam" id="PF13947">
    <property type="entry name" value="GUB_WAK_bind"/>
    <property type="match status" value="1"/>
</dbReference>
<dbReference type="FunFam" id="3.30.200.20:FF:000043">
    <property type="entry name" value="Wall-associated receptor kinase 2"/>
    <property type="match status" value="2"/>
</dbReference>
<evidence type="ECO:0000256" key="15">
    <source>
        <dbReference type="SAM" id="Phobius"/>
    </source>
</evidence>
<dbReference type="SMART" id="SM00220">
    <property type="entry name" value="S_TKc"/>
    <property type="match status" value="2"/>
</dbReference>
<protein>
    <submittedName>
        <fullName evidence="18">Wall-associated receptor kinase-like 22</fullName>
    </submittedName>
</protein>
<dbReference type="GO" id="GO:0005524">
    <property type="term" value="F:ATP binding"/>
    <property type="evidence" value="ECO:0007669"/>
    <property type="project" value="UniProtKB-KW"/>
</dbReference>
<evidence type="ECO:0000256" key="1">
    <source>
        <dbReference type="ARBA" id="ARBA00004479"/>
    </source>
</evidence>
<evidence type="ECO:0000313" key="19">
    <source>
        <dbReference type="Proteomes" id="UP000327157"/>
    </source>
</evidence>
<keyword evidence="5 16" id="KW-0732">Signal</keyword>
<keyword evidence="12" id="KW-0325">Glycoprotein</keyword>
<dbReference type="GO" id="GO:0004674">
    <property type="term" value="F:protein serine/threonine kinase activity"/>
    <property type="evidence" value="ECO:0007669"/>
    <property type="project" value="UniProtKB-KW"/>
</dbReference>
<keyword evidence="2" id="KW-0723">Serine/threonine-protein kinase</keyword>
<dbReference type="Gene3D" id="2.10.25.10">
    <property type="entry name" value="Laminin"/>
    <property type="match status" value="1"/>
</dbReference>
<keyword evidence="7 18" id="KW-0418">Kinase</keyword>
<dbReference type="Pfam" id="PF00069">
    <property type="entry name" value="Pkinase"/>
    <property type="match status" value="1"/>
</dbReference>
<evidence type="ECO:0000256" key="2">
    <source>
        <dbReference type="ARBA" id="ARBA00022527"/>
    </source>
</evidence>
<evidence type="ECO:0000256" key="11">
    <source>
        <dbReference type="ARBA" id="ARBA00023157"/>
    </source>
</evidence>
<keyword evidence="11" id="KW-1015">Disulfide bond</keyword>
<comment type="catalytic activity">
    <reaction evidence="13">
        <text>L-seryl-[protein] + ATP = O-phospho-L-seryl-[protein] + ADP + H(+)</text>
        <dbReference type="Rhea" id="RHEA:17989"/>
        <dbReference type="Rhea" id="RHEA-COMP:9863"/>
        <dbReference type="Rhea" id="RHEA-COMP:11604"/>
        <dbReference type="ChEBI" id="CHEBI:15378"/>
        <dbReference type="ChEBI" id="CHEBI:29999"/>
        <dbReference type="ChEBI" id="CHEBI:30616"/>
        <dbReference type="ChEBI" id="CHEBI:83421"/>
        <dbReference type="ChEBI" id="CHEBI:456216"/>
    </reaction>
</comment>
<dbReference type="InterPro" id="IPR013695">
    <property type="entry name" value="WAK"/>
</dbReference>
<evidence type="ECO:0000256" key="12">
    <source>
        <dbReference type="ARBA" id="ARBA00023180"/>
    </source>
</evidence>
<dbReference type="GO" id="GO:0005886">
    <property type="term" value="C:plasma membrane"/>
    <property type="evidence" value="ECO:0007669"/>
    <property type="project" value="TreeGrafter"/>
</dbReference>
<evidence type="ECO:0000256" key="4">
    <source>
        <dbReference type="ARBA" id="ARBA00022692"/>
    </source>
</evidence>
<evidence type="ECO:0000313" key="18">
    <source>
        <dbReference type="EMBL" id="KAB2610847.1"/>
    </source>
</evidence>
<evidence type="ECO:0000256" key="7">
    <source>
        <dbReference type="ARBA" id="ARBA00022777"/>
    </source>
</evidence>
<feature type="domain" description="Protein kinase" evidence="17">
    <location>
        <begin position="379"/>
        <end position="618"/>
    </location>
</feature>
<evidence type="ECO:0000259" key="17">
    <source>
        <dbReference type="PROSITE" id="PS50011"/>
    </source>
</evidence>
<keyword evidence="18" id="KW-0675">Receptor</keyword>
<feature type="chain" id="PRO_5024355167" evidence="16">
    <location>
        <begin position="23"/>
        <end position="1313"/>
    </location>
</feature>
<dbReference type="PANTHER" id="PTHR27005">
    <property type="entry name" value="WALL-ASSOCIATED RECEPTOR KINASE-LIKE 21"/>
    <property type="match status" value="1"/>
</dbReference>
<dbReference type="SUPFAM" id="SSF56112">
    <property type="entry name" value="Protein kinase-like (PK-like)"/>
    <property type="match status" value="2"/>
</dbReference>
<feature type="transmembrane region" description="Helical" evidence="15">
    <location>
        <begin position="305"/>
        <end position="325"/>
    </location>
</feature>
<dbReference type="OrthoDB" id="4062651at2759"/>
<keyword evidence="9 15" id="KW-1133">Transmembrane helix</keyword>
<reference evidence="19" key="2">
    <citation type="submission" date="2019-10" db="EMBL/GenBank/DDBJ databases">
        <title>A de novo genome assembly of a pear dwarfing rootstock.</title>
        <authorList>
            <person name="Wang F."/>
            <person name="Wang J."/>
            <person name="Li S."/>
            <person name="Zhang Y."/>
            <person name="Fang M."/>
            <person name="Ma L."/>
            <person name="Zhao Y."/>
            <person name="Jiang S."/>
        </authorList>
    </citation>
    <scope>NUCLEOTIDE SEQUENCE [LARGE SCALE GENOMIC DNA]</scope>
</reference>
<dbReference type="PROSITE" id="PS50011">
    <property type="entry name" value="PROTEIN_KINASE_DOM"/>
    <property type="match status" value="2"/>
</dbReference>
<dbReference type="Pfam" id="PF08488">
    <property type="entry name" value="WAK"/>
    <property type="match status" value="2"/>
</dbReference>
<dbReference type="InterPro" id="IPR011009">
    <property type="entry name" value="Kinase-like_dom_sf"/>
</dbReference>
<dbReference type="InterPro" id="IPR000719">
    <property type="entry name" value="Prot_kinase_dom"/>
</dbReference>
<evidence type="ECO:0000256" key="13">
    <source>
        <dbReference type="ARBA" id="ARBA00047558"/>
    </source>
</evidence>
<evidence type="ECO:0000256" key="5">
    <source>
        <dbReference type="ARBA" id="ARBA00022729"/>
    </source>
</evidence>
<sequence length="1313" mass="148497">MKMVVQIFQMVLLLWQMSSALAQSPPLAKSGCQPECGGVTILYLFGIRLNCYLDEWFSISCSDTYNPPKPFLNSTKLEVLNVSMKLGTVRVNYPAKSTYGDMSNAYEMRLEGGPFVFSQSNNRFIVVECNNLARMTMNGSTIDECLSSCRSGSTAGGSSSTCNRIDCCRTTVPLNLQMFNTSIESVKTKERIEGCKYAFLVDRQWFENEGPRKASDIQNMDYFPVVLEWGIDRRTYDSLATNKSTTLNNSTRCGNTTFFSNQNSVVRCFCKKGYIGNPYLPNGCQDINERVLNRTCSRNQVCVNILSGIGSGLELLLLLVGAWWLHKFIEKRKAIKRKEKFFEQNGGILLEQQLASGEVNVEKIKLFNSKELEQATYHFNVDRILGQGGQGTVYKGMLTDGRIVAVKKSKLVDGGEVAQFINEIVILSQINHRNVVKLLGCCLQTEVPLLVYEFIPKGTIYQYLHEETEEDIKCTNILLDDKYRAKVANFRTSRSVSIDQTHLPQYQLMDKSDVYSFGVVLLDLLTGEKPVSLTRSPEIRGLVTYFNFSMEENRLFDILDSRVKEEGLTDDILPIANLTNRCLDMSGKRQPTMKEMAMEFERIQKSQFKNVVLHHSYVFYISYFYFFRKRAENYRFGLPITFKFNFSENQTSKPLTYNKLEVLDVSIELDTVRVNYPAMSTCGDLSSAYVMSLEGGPFVFSQSNNRFTAVGCNNLALMTMVNGSTIGECLSFCRSGSTASSSSTCNGIDCCQTTIPSDLQVFNTTIESMETGERTEGCKRASDIQNMDYFPVVLEWRIDRRTYDSLATNKSIAFNNSTVCESGSFVNSTSFSNKNSMFRCSCKRGYEGNPYLPDGCQDIDECVDPQKSPCLLENLGYTFICNNNIGSYECYFFGPPEKKKSAMKPVVIGIGASLGLLLLLAAAWWLYKVVKKRNDTKCQEKFFKQNGGLLIKEQLSSGEVNVEKIKIFDPRELEKATDHFNVNRILGQGGLGTVYKGMLIDGRIVAMKKSKVIDEGNLRPFINEIVVLSQLNHWNVVKLFGCCLETMVPLLVYEYVPNGTLFEYIYEDNEEFPFTWDMRLRIAIEVTGALFYLHSSASIPIYHRDIKSTSILLDDKYRAKVANFGTSRSISIDQTHVTTLDRAKVADFGTSRSIFIDQTHVTTLVQGTFGYLDPEYFQSSQCTEKSNVYSFGVVLVELLTSQKPISFTRSEEGRSLATYFILKMDEKRLFDIVDVRIMKEGSKEQIEAVACLARRCLDLNGKRRPTMKEVAMELEGIQKSVKGSNVQQNDEEVEYVLCGYSVYFVPVFVEQIL</sequence>
<keyword evidence="4 15" id="KW-0812">Transmembrane</keyword>
<keyword evidence="3" id="KW-0808">Transferase</keyword>
<keyword evidence="19" id="KW-1185">Reference proteome</keyword>
<dbReference type="GO" id="GO:0007166">
    <property type="term" value="P:cell surface receptor signaling pathway"/>
    <property type="evidence" value="ECO:0007669"/>
    <property type="project" value="InterPro"/>
</dbReference>
<evidence type="ECO:0000256" key="6">
    <source>
        <dbReference type="ARBA" id="ARBA00022741"/>
    </source>
</evidence>
<gene>
    <name evidence="18" type="ORF">D8674_018879</name>
</gene>
<comment type="caution">
    <text evidence="18">The sequence shown here is derived from an EMBL/GenBank/DDBJ whole genome shotgun (WGS) entry which is preliminary data.</text>
</comment>
<dbReference type="PANTHER" id="PTHR27005:SF280">
    <property type="entry name" value="WALL-ASSOCIATED RECEPTOR KINASE-LIKE 8"/>
    <property type="match status" value="1"/>
</dbReference>
<dbReference type="InterPro" id="IPR001245">
    <property type="entry name" value="Ser-Thr/Tyr_kinase_cat_dom"/>
</dbReference>
<reference evidence="18 19" key="1">
    <citation type="submission" date="2019-09" db="EMBL/GenBank/DDBJ databases">
        <authorList>
            <person name="Ou C."/>
        </authorList>
    </citation>
    <scope>NUCLEOTIDE SEQUENCE [LARGE SCALE GENOMIC DNA]</scope>
    <source>
        <strain evidence="18">S2</strain>
        <tissue evidence="18">Leaf</tissue>
    </source>
</reference>
<reference evidence="18 19" key="3">
    <citation type="submission" date="2019-11" db="EMBL/GenBank/DDBJ databases">
        <title>A de novo genome assembly of a pear dwarfing rootstock.</title>
        <authorList>
            <person name="Wang F."/>
            <person name="Wang J."/>
            <person name="Li S."/>
            <person name="Zhang Y."/>
            <person name="Fang M."/>
            <person name="Ma L."/>
            <person name="Zhao Y."/>
            <person name="Jiang S."/>
        </authorList>
    </citation>
    <scope>NUCLEOTIDE SEQUENCE [LARGE SCALE GENOMIC DNA]</scope>
    <source>
        <strain evidence="18">S2</strain>
        <tissue evidence="18">Leaf</tissue>
    </source>
</reference>
<proteinExistence type="predicted"/>
<evidence type="ECO:0000256" key="16">
    <source>
        <dbReference type="SAM" id="SignalP"/>
    </source>
</evidence>
<comment type="subcellular location">
    <subcellularLocation>
        <location evidence="1">Membrane</location>
        <topology evidence="1">Single-pass type I membrane protein</topology>
    </subcellularLocation>
</comment>
<evidence type="ECO:0000256" key="9">
    <source>
        <dbReference type="ARBA" id="ARBA00022989"/>
    </source>
</evidence>
<dbReference type="InterPro" id="IPR045274">
    <property type="entry name" value="WAK-like"/>
</dbReference>
<keyword evidence="10 15" id="KW-0472">Membrane</keyword>
<feature type="transmembrane region" description="Helical" evidence="15">
    <location>
        <begin position="906"/>
        <end position="927"/>
    </location>
</feature>
<evidence type="ECO:0000256" key="14">
    <source>
        <dbReference type="ARBA" id="ARBA00047951"/>
    </source>
</evidence>
<dbReference type="Gene3D" id="3.30.200.20">
    <property type="entry name" value="Phosphorylase Kinase, domain 1"/>
    <property type="match status" value="2"/>
</dbReference>
<evidence type="ECO:0000256" key="3">
    <source>
        <dbReference type="ARBA" id="ARBA00022679"/>
    </source>
</evidence>
<feature type="domain" description="Protein kinase" evidence="17">
    <location>
        <begin position="980"/>
        <end position="1281"/>
    </location>
</feature>
<dbReference type="Proteomes" id="UP000327157">
    <property type="component" value="Chromosome 17"/>
</dbReference>
<dbReference type="Gene3D" id="1.10.510.10">
    <property type="entry name" value="Transferase(Phosphotransferase) domain 1"/>
    <property type="match status" value="3"/>
</dbReference>
<dbReference type="InterPro" id="IPR025287">
    <property type="entry name" value="WAK_GUB"/>
</dbReference>
<comment type="catalytic activity">
    <reaction evidence="14">
        <text>L-threonyl-[protein] + ATP = O-phospho-L-threonyl-[protein] + ADP + H(+)</text>
        <dbReference type="Rhea" id="RHEA:46608"/>
        <dbReference type="Rhea" id="RHEA-COMP:11060"/>
        <dbReference type="Rhea" id="RHEA-COMP:11605"/>
        <dbReference type="ChEBI" id="CHEBI:15378"/>
        <dbReference type="ChEBI" id="CHEBI:30013"/>
        <dbReference type="ChEBI" id="CHEBI:30616"/>
        <dbReference type="ChEBI" id="CHEBI:61977"/>
        <dbReference type="ChEBI" id="CHEBI:456216"/>
    </reaction>
</comment>
<evidence type="ECO:0000256" key="8">
    <source>
        <dbReference type="ARBA" id="ARBA00022840"/>
    </source>
</evidence>
<feature type="signal peptide" evidence="16">
    <location>
        <begin position="1"/>
        <end position="22"/>
    </location>
</feature>
<evidence type="ECO:0000256" key="10">
    <source>
        <dbReference type="ARBA" id="ARBA00023136"/>
    </source>
</evidence>
<accession>A0A5N5G6P3</accession>